<proteinExistence type="predicted"/>
<dbReference type="EMBL" id="LJGZ01000100">
    <property type="protein sequence ID" value="OEV16928.1"/>
    <property type="molecule type" value="Genomic_DNA"/>
</dbReference>
<dbReference type="InterPro" id="IPR025948">
    <property type="entry name" value="HTH-like_dom"/>
</dbReference>
<evidence type="ECO:0000256" key="1">
    <source>
        <dbReference type="ARBA" id="ARBA00002286"/>
    </source>
</evidence>
<dbReference type="RefSeq" id="WP_070201256.1">
    <property type="nucleotide sequence ID" value="NZ_LJGZ01000030.1"/>
</dbReference>
<dbReference type="InterPro" id="IPR050900">
    <property type="entry name" value="Transposase_IS3/IS150/IS904"/>
</dbReference>
<gene>
    <name evidence="6" type="ORF">AN221_13860</name>
    <name evidence="5" type="ORF">AN221_15715</name>
    <name evidence="3" type="ORF">AN221_30130</name>
    <name evidence="4" type="ORF">AN221_30140</name>
</gene>
<dbReference type="InterPro" id="IPR048020">
    <property type="entry name" value="Transpos_IS3"/>
</dbReference>
<dbReference type="Pfam" id="PF13276">
    <property type="entry name" value="HTH_21"/>
    <property type="match status" value="1"/>
</dbReference>
<evidence type="ECO:0000259" key="2">
    <source>
        <dbReference type="PROSITE" id="PS50994"/>
    </source>
</evidence>
<reference evidence="4 7" key="1">
    <citation type="journal article" date="2016" name="Front. Microbiol.">
        <title>Comparative Genomics Analysis of Streptomyces Species Reveals Their Adaptation to the Marine Environment and Their Diversity at the Genomic Level.</title>
        <authorList>
            <person name="Tian X."/>
            <person name="Zhang Z."/>
            <person name="Yang T."/>
            <person name="Chen M."/>
            <person name="Li J."/>
            <person name="Chen F."/>
            <person name="Yang J."/>
            <person name="Li W."/>
            <person name="Zhang B."/>
            <person name="Zhang Z."/>
            <person name="Wu J."/>
            <person name="Zhang C."/>
            <person name="Long L."/>
            <person name="Xiao J."/>
        </authorList>
    </citation>
    <scope>NUCLEOTIDE SEQUENCE [LARGE SCALE GENOMIC DNA]</scope>
    <source>
        <strain evidence="4 7">SCSIO M10372</strain>
    </source>
</reference>
<dbReference type="PANTHER" id="PTHR46889">
    <property type="entry name" value="TRANSPOSASE INSF FOR INSERTION SEQUENCE IS3B-RELATED"/>
    <property type="match status" value="1"/>
</dbReference>
<evidence type="ECO:0000313" key="5">
    <source>
        <dbReference type="EMBL" id="OEV19728.1"/>
    </source>
</evidence>
<dbReference type="Proteomes" id="UP000175971">
    <property type="component" value="Unassembled WGS sequence"/>
</dbReference>
<dbReference type="InterPro" id="IPR036397">
    <property type="entry name" value="RNaseH_sf"/>
</dbReference>
<dbReference type="GO" id="GO:0003676">
    <property type="term" value="F:nucleic acid binding"/>
    <property type="evidence" value="ECO:0007669"/>
    <property type="project" value="InterPro"/>
</dbReference>
<feature type="domain" description="Integrase catalytic" evidence="2">
    <location>
        <begin position="126"/>
        <end position="290"/>
    </location>
</feature>
<protein>
    <submittedName>
        <fullName evidence="4">Transposase</fullName>
    </submittedName>
</protein>
<dbReference type="NCBIfam" id="NF033516">
    <property type="entry name" value="transpos_IS3"/>
    <property type="match status" value="1"/>
</dbReference>
<comment type="caution">
    <text evidence="4">The sequence shown here is derived from an EMBL/GenBank/DDBJ whole genome shotgun (WGS) entry which is preliminary data.</text>
</comment>
<dbReference type="AlphaFoldDB" id="A0A1E7LL30"/>
<keyword evidence="7" id="KW-1185">Reference proteome</keyword>
<dbReference type="SUPFAM" id="SSF53098">
    <property type="entry name" value="Ribonuclease H-like"/>
    <property type="match status" value="1"/>
</dbReference>
<dbReference type="Gene3D" id="3.30.420.10">
    <property type="entry name" value="Ribonuclease H-like superfamily/Ribonuclease H"/>
    <property type="match status" value="1"/>
</dbReference>
<dbReference type="Pfam" id="PF00665">
    <property type="entry name" value="rve"/>
    <property type="match status" value="1"/>
</dbReference>
<dbReference type="EMBL" id="LJGZ01000100">
    <property type="protein sequence ID" value="OEV16929.1"/>
    <property type="molecule type" value="Genomic_DNA"/>
</dbReference>
<dbReference type="PANTHER" id="PTHR46889:SF4">
    <property type="entry name" value="TRANSPOSASE INSO FOR INSERTION SEQUENCE ELEMENT IS911B-RELATED"/>
    <property type="match status" value="1"/>
</dbReference>
<dbReference type="EMBL" id="LJGZ01000030">
    <property type="protein sequence ID" value="OEV19869.1"/>
    <property type="molecule type" value="Genomic_DNA"/>
</dbReference>
<accession>A0A1E7LL30</accession>
<sequence>MNETYAFIEAEKTTHGVAFLCRLLKVARSSFYAWLAEAKPRAARRAADQALVHEITVIHVGSRQTYGVPRVHAELRRLGRAVNRKRVARLMREHGIQGATRRKRRSLTRADKKARPAPDLIGREFHAEMPGTKLVGDITALPTGEGWLYLACWLDLATREVVGYSMADHHRADLVIDALDMAHGRGGLQPGCVIHSDRGSEYTSTRFQDRIRELELRQSCGRTGSCFDNAAAESFWALLKEEIGTRVWPDRATARADVFEFIETFYNRRRLRRHKVFGYLTPTETRQRHTLAA</sequence>
<evidence type="ECO:0000313" key="3">
    <source>
        <dbReference type="EMBL" id="OEV16928.1"/>
    </source>
</evidence>
<organism evidence="4 7">
    <name type="scientific">Streptomyces nanshensis</name>
    <dbReference type="NCBI Taxonomy" id="518642"/>
    <lineage>
        <taxon>Bacteria</taxon>
        <taxon>Bacillati</taxon>
        <taxon>Actinomycetota</taxon>
        <taxon>Actinomycetes</taxon>
        <taxon>Kitasatosporales</taxon>
        <taxon>Streptomycetaceae</taxon>
        <taxon>Streptomyces</taxon>
    </lineage>
</organism>
<dbReference type="GO" id="GO:0015074">
    <property type="term" value="P:DNA integration"/>
    <property type="evidence" value="ECO:0007669"/>
    <property type="project" value="InterPro"/>
</dbReference>
<name>A0A1E7LL30_9ACTN</name>
<dbReference type="InterPro" id="IPR001584">
    <property type="entry name" value="Integrase_cat-core"/>
</dbReference>
<dbReference type="EMBL" id="LJGZ01000062">
    <property type="protein sequence ID" value="OEV19728.1"/>
    <property type="molecule type" value="Genomic_DNA"/>
</dbReference>
<dbReference type="PATRIC" id="fig|518642.7.peg.18"/>
<dbReference type="PROSITE" id="PS50994">
    <property type="entry name" value="INTEGRASE"/>
    <property type="match status" value="1"/>
</dbReference>
<comment type="function">
    <text evidence="1">Involved in the transposition of the insertion sequence.</text>
</comment>
<evidence type="ECO:0000313" key="6">
    <source>
        <dbReference type="EMBL" id="OEV19869.1"/>
    </source>
</evidence>
<dbReference type="InterPro" id="IPR012337">
    <property type="entry name" value="RNaseH-like_sf"/>
</dbReference>
<evidence type="ECO:0000313" key="7">
    <source>
        <dbReference type="Proteomes" id="UP000175971"/>
    </source>
</evidence>
<evidence type="ECO:0000313" key="4">
    <source>
        <dbReference type="EMBL" id="OEV16929.1"/>
    </source>
</evidence>